<evidence type="ECO:0000256" key="5">
    <source>
        <dbReference type="ARBA" id="ARBA00022490"/>
    </source>
</evidence>
<keyword evidence="6" id="KW-0479">Metal-binding</keyword>
<evidence type="ECO:0000313" key="17">
    <source>
        <dbReference type="Proteomes" id="UP000230750"/>
    </source>
</evidence>
<dbReference type="InterPro" id="IPR046349">
    <property type="entry name" value="C1-like_sf"/>
</dbReference>
<dbReference type="Gene3D" id="2.30.30.40">
    <property type="entry name" value="SH3 Domains"/>
    <property type="match status" value="1"/>
</dbReference>
<dbReference type="GO" id="GO:0042383">
    <property type="term" value="C:sarcolemma"/>
    <property type="evidence" value="ECO:0007669"/>
    <property type="project" value="UniProtKB-SubCell"/>
</dbReference>
<dbReference type="STRING" id="307972.A0A2G8JNN3"/>
<evidence type="ECO:0000259" key="15">
    <source>
        <dbReference type="PROSITE" id="PS50081"/>
    </source>
</evidence>
<dbReference type="GO" id="GO:0005737">
    <property type="term" value="C:cytoplasm"/>
    <property type="evidence" value="ECO:0007669"/>
    <property type="project" value="UniProtKB-SubCell"/>
</dbReference>
<dbReference type="CDD" id="cd20817">
    <property type="entry name" value="C1_Stac"/>
    <property type="match status" value="1"/>
</dbReference>
<evidence type="ECO:0000256" key="8">
    <source>
        <dbReference type="ARBA" id="ARBA00022771"/>
    </source>
</evidence>
<evidence type="ECO:0000256" key="9">
    <source>
        <dbReference type="ARBA" id="ARBA00022833"/>
    </source>
</evidence>
<evidence type="ECO:0000256" key="13">
    <source>
        <dbReference type="SAM" id="Phobius"/>
    </source>
</evidence>
<evidence type="ECO:0000256" key="4">
    <source>
        <dbReference type="ARBA" id="ARBA00022475"/>
    </source>
</evidence>
<dbReference type="GO" id="GO:0008270">
    <property type="term" value="F:zinc ion binding"/>
    <property type="evidence" value="ECO:0007669"/>
    <property type="project" value="UniProtKB-KW"/>
</dbReference>
<keyword evidence="10 13" id="KW-0472">Membrane</keyword>
<feature type="region of interest" description="Disordered" evidence="12">
    <location>
        <begin position="346"/>
        <end position="372"/>
    </location>
</feature>
<feature type="transmembrane region" description="Helical" evidence="13">
    <location>
        <begin position="681"/>
        <end position="704"/>
    </location>
</feature>
<organism evidence="16 17">
    <name type="scientific">Stichopus japonicus</name>
    <name type="common">Sea cucumber</name>
    <dbReference type="NCBI Taxonomy" id="307972"/>
    <lineage>
        <taxon>Eukaryota</taxon>
        <taxon>Metazoa</taxon>
        <taxon>Echinodermata</taxon>
        <taxon>Eleutherozoa</taxon>
        <taxon>Echinozoa</taxon>
        <taxon>Holothuroidea</taxon>
        <taxon>Aspidochirotacea</taxon>
        <taxon>Aspidochirotida</taxon>
        <taxon>Stichopodidae</taxon>
        <taxon>Apostichopus</taxon>
    </lineage>
</organism>
<name>A0A2G8JNN3_STIJA</name>
<comment type="subcellular location">
    <subcellularLocation>
        <location evidence="1">Cell membrane</location>
        <location evidence="1">Sarcolemma</location>
        <topology evidence="1">Peripheral membrane protein</topology>
        <orientation evidence="1">Cytoplasmic side</orientation>
    </subcellularLocation>
    <subcellularLocation>
        <location evidence="2">Cytoplasm</location>
    </subcellularLocation>
</comment>
<keyword evidence="17" id="KW-1185">Reference proteome</keyword>
<dbReference type="CDD" id="cd00174">
    <property type="entry name" value="SH3"/>
    <property type="match status" value="1"/>
</dbReference>
<evidence type="ECO:0000256" key="3">
    <source>
        <dbReference type="ARBA" id="ARBA00022443"/>
    </source>
</evidence>
<evidence type="ECO:0000259" key="14">
    <source>
        <dbReference type="PROSITE" id="PS50002"/>
    </source>
</evidence>
<evidence type="ECO:0000256" key="11">
    <source>
        <dbReference type="PROSITE-ProRule" id="PRU00192"/>
    </source>
</evidence>
<evidence type="ECO:0000256" key="6">
    <source>
        <dbReference type="ARBA" id="ARBA00022723"/>
    </source>
</evidence>
<feature type="compositionally biased region" description="Polar residues" evidence="12">
    <location>
        <begin position="431"/>
        <end position="443"/>
    </location>
</feature>
<keyword evidence="13" id="KW-0812">Transmembrane</keyword>
<dbReference type="GO" id="GO:0003009">
    <property type="term" value="P:skeletal muscle contraction"/>
    <property type="evidence" value="ECO:0007669"/>
    <property type="project" value="TreeGrafter"/>
</dbReference>
<dbReference type="Pfam" id="PF00130">
    <property type="entry name" value="C1_1"/>
    <property type="match status" value="1"/>
</dbReference>
<dbReference type="PANTHER" id="PTHR15135">
    <property type="entry name" value="STAC"/>
    <property type="match status" value="1"/>
</dbReference>
<keyword evidence="7" id="KW-0677">Repeat</keyword>
<dbReference type="SUPFAM" id="SSF57889">
    <property type="entry name" value="Cysteine-rich domain"/>
    <property type="match status" value="1"/>
</dbReference>
<dbReference type="Proteomes" id="UP000230750">
    <property type="component" value="Unassembled WGS sequence"/>
</dbReference>
<gene>
    <name evidence="16" type="ORF">BSL78_25822</name>
</gene>
<dbReference type="PROSITE" id="PS50002">
    <property type="entry name" value="SH3"/>
    <property type="match status" value="1"/>
</dbReference>
<feature type="region of interest" description="Disordered" evidence="12">
    <location>
        <begin position="430"/>
        <end position="450"/>
    </location>
</feature>
<dbReference type="EMBL" id="MRZV01001518">
    <property type="protein sequence ID" value="PIK37347.1"/>
    <property type="molecule type" value="Genomic_DNA"/>
</dbReference>
<accession>A0A2G8JNN3</accession>
<dbReference type="InterPro" id="IPR027267">
    <property type="entry name" value="AH/BAR_dom_sf"/>
</dbReference>
<feature type="domain" description="Phorbol-ester/DAG-type" evidence="15">
    <location>
        <begin position="283"/>
        <end position="332"/>
    </location>
</feature>
<dbReference type="Pfam" id="PF00018">
    <property type="entry name" value="SH3_1"/>
    <property type="match status" value="1"/>
</dbReference>
<keyword evidence="8" id="KW-0863">Zinc-finger</keyword>
<evidence type="ECO:0000256" key="1">
    <source>
        <dbReference type="ARBA" id="ARBA00004278"/>
    </source>
</evidence>
<dbReference type="PANTHER" id="PTHR15135:SF7">
    <property type="entry name" value="STAC-LIKE, ISOFORM J"/>
    <property type="match status" value="1"/>
</dbReference>
<keyword evidence="4" id="KW-1003">Cell membrane</keyword>
<evidence type="ECO:0000256" key="2">
    <source>
        <dbReference type="ARBA" id="ARBA00004496"/>
    </source>
</evidence>
<dbReference type="GO" id="GO:1903078">
    <property type="term" value="P:positive regulation of protein localization to plasma membrane"/>
    <property type="evidence" value="ECO:0007669"/>
    <property type="project" value="TreeGrafter"/>
</dbReference>
<keyword evidence="9" id="KW-0862">Zinc</keyword>
<evidence type="ECO:0000313" key="16">
    <source>
        <dbReference type="EMBL" id="PIK37347.1"/>
    </source>
</evidence>
<dbReference type="InterPro" id="IPR001452">
    <property type="entry name" value="SH3_domain"/>
</dbReference>
<protein>
    <submittedName>
        <fullName evidence="16">Uncharacterized protein</fullName>
    </submittedName>
</protein>
<feature type="region of interest" description="Disordered" evidence="12">
    <location>
        <begin position="392"/>
        <end position="415"/>
    </location>
</feature>
<feature type="compositionally biased region" description="Basic and acidic residues" evidence="12">
    <location>
        <begin position="357"/>
        <end position="368"/>
    </location>
</feature>
<dbReference type="InterPro" id="IPR039688">
    <property type="entry name" value="STAC1/2/3"/>
</dbReference>
<evidence type="ECO:0000256" key="7">
    <source>
        <dbReference type="ARBA" id="ARBA00022737"/>
    </source>
</evidence>
<feature type="domain" description="SH3" evidence="14">
    <location>
        <begin position="493"/>
        <end position="552"/>
    </location>
</feature>
<dbReference type="SMART" id="SM00109">
    <property type="entry name" value="C1"/>
    <property type="match status" value="1"/>
</dbReference>
<dbReference type="SMART" id="SM00326">
    <property type="entry name" value="SH3"/>
    <property type="match status" value="1"/>
</dbReference>
<evidence type="ECO:0000256" key="10">
    <source>
        <dbReference type="ARBA" id="ARBA00023136"/>
    </source>
</evidence>
<keyword evidence="3 11" id="KW-0728">SH3 domain</keyword>
<comment type="caution">
    <text evidence="16">The sequence shown here is derived from an EMBL/GenBank/DDBJ whole genome shotgun (WGS) entry which is preliminary data.</text>
</comment>
<feature type="compositionally biased region" description="Low complexity" evidence="12">
    <location>
        <begin position="392"/>
        <end position="411"/>
    </location>
</feature>
<dbReference type="AlphaFoldDB" id="A0A2G8JNN3"/>
<dbReference type="PRINTS" id="PR00452">
    <property type="entry name" value="SH3DOMAIN"/>
</dbReference>
<dbReference type="SUPFAM" id="SSF50044">
    <property type="entry name" value="SH3-domain"/>
    <property type="match status" value="1"/>
</dbReference>
<dbReference type="PROSITE" id="PS50081">
    <property type="entry name" value="ZF_DAG_PE_2"/>
    <property type="match status" value="1"/>
</dbReference>
<dbReference type="InterPro" id="IPR036028">
    <property type="entry name" value="SH3-like_dom_sf"/>
</dbReference>
<sequence length="734" mass="81436">MSYHNTFIKELEDARKQLSKDQDHYQTSWIKMKADNKDLMNQSTAQCYNSLNEYVLQLAGTNHTETTICNVALSRTVSDLEAIQCDIQEAIAFSLNRYARLFQAQLLEQANRLDGLIGSTKKANHLQVSQDLSVLTQIPRPESKIFEFYIVDPATDQEGVDFKNNKLVLNTMTEAGLKQRYNNLTQQIREQEMSVSASRDSLTHLRKLLESQKSTEKASAVAKILSDIHKVKNNIRSQEVFLGLHRTQLLLFPPDWFTSSNSLTNGHPSSNNLTSNSSSSSAHHVLQEYNFIKTTLCFRCKTPLKGLMKQGVRCKICKVSVHHKCQENLPDCSVLAADKRKFLRRQKSSSALEIPEDTLREREREESGKPSVTVDPVYETIKCAASLSSLSHTSSESRPASSCSSSKPASELRGAVGSCKDDEDALFLAPETTSLSKSAPHSPSHSDERRKILQQCGKSVSLDHEKGAREDERRLIASSVAVSTSPDANKPRQSTHQFVVLYDFEGMLRDDLTLRAGELIRVLSGRNAEWWKGEVDGRIGFFPSFCVTPIYANESVMRVNTGIRAAQEHIDGINLRQHQWPASPRGRGIALSESLRGYPHRPLGDRDCDLLLSGLSGQGLYSSPIPLVPCGALSGSAPARPQIRLSTSGLALPFNWSYSIRTTPGLQEALYFLLHLSLSSFPLSISLCSLLGALFTFLILPLLLRSLSPHLPHSGEHSSQGPDPTSPEAYFSAL</sequence>
<keyword evidence="5" id="KW-0963">Cytoplasm</keyword>
<reference evidence="16 17" key="1">
    <citation type="journal article" date="2017" name="PLoS Biol.">
        <title>The sea cucumber genome provides insights into morphological evolution and visceral regeneration.</title>
        <authorList>
            <person name="Zhang X."/>
            <person name="Sun L."/>
            <person name="Yuan J."/>
            <person name="Sun Y."/>
            <person name="Gao Y."/>
            <person name="Zhang L."/>
            <person name="Li S."/>
            <person name="Dai H."/>
            <person name="Hamel J.F."/>
            <person name="Liu C."/>
            <person name="Yu Y."/>
            <person name="Liu S."/>
            <person name="Lin W."/>
            <person name="Guo K."/>
            <person name="Jin S."/>
            <person name="Xu P."/>
            <person name="Storey K.B."/>
            <person name="Huan P."/>
            <person name="Zhang T."/>
            <person name="Zhou Y."/>
            <person name="Zhang J."/>
            <person name="Lin C."/>
            <person name="Li X."/>
            <person name="Xing L."/>
            <person name="Huo D."/>
            <person name="Sun M."/>
            <person name="Wang L."/>
            <person name="Mercier A."/>
            <person name="Li F."/>
            <person name="Yang H."/>
            <person name="Xiang J."/>
        </authorList>
    </citation>
    <scope>NUCLEOTIDE SEQUENCE [LARGE SCALE GENOMIC DNA]</scope>
    <source>
        <strain evidence="16">Shaxun</strain>
        <tissue evidence="16">Muscle</tissue>
    </source>
</reference>
<evidence type="ECO:0000256" key="12">
    <source>
        <dbReference type="SAM" id="MobiDB-lite"/>
    </source>
</evidence>
<dbReference type="Gene3D" id="3.30.60.20">
    <property type="match status" value="1"/>
</dbReference>
<proteinExistence type="predicted"/>
<dbReference type="OrthoDB" id="10062120at2759"/>
<dbReference type="Gene3D" id="1.20.1270.60">
    <property type="entry name" value="Arfaptin homology (AH) domain/BAR domain"/>
    <property type="match status" value="1"/>
</dbReference>
<dbReference type="InterPro" id="IPR002219">
    <property type="entry name" value="PKC_DAG/PE"/>
</dbReference>
<keyword evidence="13" id="KW-1133">Transmembrane helix</keyword>